<dbReference type="RefSeq" id="WP_389221939.1">
    <property type="nucleotide sequence ID" value="NZ_JBIACJ010000009.1"/>
</dbReference>
<reference evidence="1 2" key="1">
    <citation type="submission" date="2024-08" db="EMBL/GenBank/DDBJ databases">
        <title>Two novel Cytobacillus novel species.</title>
        <authorList>
            <person name="Liu G."/>
        </authorList>
    </citation>
    <scope>NUCLEOTIDE SEQUENCE [LARGE SCALE GENOMIC DNA]</scope>
    <source>
        <strain evidence="1 2">FJAT-53684</strain>
    </source>
</reference>
<gene>
    <name evidence="1" type="ORF">ACFYKT_16695</name>
</gene>
<accession>A0ABW6K5I0</accession>
<sequence>MIDQLKKMNILKSNENKMYLHEKKVDIPKLTPDRWKRLFEEVDMLPGLIVQVMLAPKEEFYSVVVSVCQLALDEVIEIVALLSDIEPEYIRENVALYEIIEFITKTIQRNKLGEIGKNLKSLLPKKIEK</sequence>
<keyword evidence="2" id="KW-1185">Reference proteome</keyword>
<proteinExistence type="predicted"/>
<organism evidence="1 2">
    <name type="scientific">Cytobacillus mangrovibacter</name>
    <dbReference type="NCBI Taxonomy" id="3299024"/>
    <lineage>
        <taxon>Bacteria</taxon>
        <taxon>Bacillati</taxon>
        <taxon>Bacillota</taxon>
        <taxon>Bacilli</taxon>
        <taxon>Bacillales</taxon>
        <taxon>Bacillaceae</taxon>
        <taxon>Cytobacillus</taxon>
    </lineage>
</organism>
<comment type="caution">
    <text evidence="1">The sequence shown here is derived from an EMBL/GenBank/DDBJ whole genome shotgun (WGS) entry which is preliminary data.</text>
</comment>
<dbReference type="EMBL" id="JBIACJ010000009">
    <property type="protein sequence ID" value="MFE8697982.1"/>
    <property type="molecule type" value="Genomic_DNA"/>
</dbReference>
<protein>
    <submittedName>
        <fullName evidence="1">Uncharacterized protein</fullName>
    </submittedName>
</protein>
<name>A0ABW6K5I0_9BACI</name>
<evidence type="ECO:0000313" key="1">
    <source>
        <dbReference type="EMBL" id="MFE8697982.1"/>
    </source>
</evidence>
<evidence type="ECO:0000313" key="2">
    <source>
        <dbReference type="Proteomes" id="UP001601058"/>
    </source>
</evidence>
<dbReference type="Proteomes" id="UP001601058">
    <property type="component" value="Unassembled WGS sequence"/>
</dbReference>